<accession>A0A814UW25</accession>
<feature type="chain" id="PRO_5035603206" evidence="1">
    <location>
        <begin position="20"/>
        <end position="177"/>
    </location>
</feature>
<dbReference type="EMBL" id="CAJNOI010000120">
    <property type="protein sequence ID" value="CAF1091512.1"/>
    <property type="molecule type" value="Genomic_DNA"/>
</dbReference>
<evidence type="ECO:0000313" key="3">
    <source>
        <dbReference type="EMBL" id="CAF1182957.1"/>
    </source>
</evidence>
<proteinExistence type="predicted"/>
<dbReference type="Proteomes" id="UP000663877">
    <property type="component" value="Unassembled WGS sequence"/>
</dbReference>
<dbReference type="EMBL" id="CAJNOM010000176">
    <property type="protein sequence ID" value="CAF1182957.1"/>
    <property type="molecule type" value="Genomic_DNA"/>
</dbReference>
<comment type="caution">
    <text evidence="3">The sequence shown here is derived from an EMBL/GenBank/DDBJ whole genome shotgun (WGS) entry which is preliminary data.</text>
</comment>
<sequence length="177" mass="19764">MSKCKIFLFLLIITITILGIDGRSLRKRRQTWPFILAPGGNTFAASGYYGMQTNIAYPESGIGYNSNYQPWNPYQQGYYPQNQFNNYNPYGYNPSYPYMNNQNIPYGGPGINNGVPYYDQGNYNGYYPPVNPNIVYPPGRSVGGLLPPGVMNSRTGANMGQLSQVERINKPALSSNT</sequence>
<dbReference type="Proteomes" id="UP000663832">
    <property type="component" value="Unassembled WGS sequence"/>
</dbReference>
<dbReference type="AlphaFoldDB" id="A0A814UW25"/>
<gene>
    <name evidence="2" type="ORF">BJG266_LOCUS20838</name>
    <name evidence="3" type="ORF">QVE165_LOCUS24788</name>
</gene>
<protein>
    <submittedName>
        <fullName evidence="3">Uncharacterized protein</fullName>
    </submittedName>
</protein>
<name>A0A814UW25_9BILA</name>
<keyword evidence="4" id="KW-1185">Reference proteome</keyword>
<keyword evidence="1" id="KW-0732">Signal</keyword>
<dbReference type="OrthoDB" id="10040706at2759"/>
<evidence type="ECO:0000313" key="4">
    <source>
        <dbReference type="Proteomes" id="UP000663832"/>
    </source>
</evidence>
<evidence type="ECO:0000313" key="2">
    <source>
        <dbReference type="EMBL" id="CAF1091512.1"/>
    </source>
</evidence>
<organism evidence="3 4">
    <name type="scientific">Adineta steineri</name>
    <dbReference type="NCBI Taxonomy" id="433720"/>
    <lineage>
        <taxon>Eukaryota</taxon>
        <taxon>Metazoa</taxon>
        <taxon>Spiralia</taxon>
        <taxon>Gnathifera</taxon>
        <taxon>Rotifera</taxon>
        <taxon>Eurotatoria</taxon>
        <taxon>Bdelloidea</taxon>
        <taxon>Adinetida</taxon>
        <taxon>Adinetidae</taxon>
        <taxon>Adineta</taxon>
    </lineage>
</organism>
<reference evidence="3" key="1">
    <citation type="submission" date="2021-02" db="EMBL/GenBank/DDBJ databases">
        <authorList>
            <person name="Nowell W R."/>
        </authorList>
    </citation>
    <scope>NUCLEOTIDE SEQUENCE</scope>
</reference>
<feature type="signal peptide" evidence="1">
    <location>
        <begin position="1"/>
        <end position="19"/>
    </location>
</feature>
<evidence type="ECO:0000256" key="1">
    <source>
        <dbReference type="SAM" id="SignalP"/>
    </source>
</evidence>